<dbReference type="InterPro" id="IPR012794">
    <property type="entry name" value="PcaR_PcaU"/>
</dbReference>
<dbReference type="GO" id="GO:0046278">
    <property type="term" value="P:3,4-dihydroxybenzoate metabolic process"/>
    <property type="evidence" value="ECO:0007669"/>
    <property type="project" value="InterPro"/>
</dbReference>
<dbReference type="InterPro" id="IPR014757">
    <property type="entry name" value="Tscrpt_reg_IclR_C"/>
</dbReference>
<dbReference type="PROSITE" id="PS51077">
    <property type="entry name" value="HTH_ICLR"/>
    <property type="match status" value="1"/>
</dbReference>
<dbReference type="EMBL" id="LAJF01000045">
    <property type="protein sequence ID" value="KKB85846.1"/>
    <property type="molecule type" value="Genomic_DNA"/>
</dbReference>
<dbReference type="RefSeq" id="WP_046134398.1">
    <property type="nucleotide sequence ID" value="NZ_FQVC01000001.1"/>
</dbReference>
<dbReference type="Proteomes" id="UP000033608">
    <property type="component" value="Unassembled WGS sequence"/>
</dbReference>
<accession>A0A0F5LU84</accession>
<sequence>MREGDIIHGLAKGLAVIEVFDAAHARLSITDVAALTGLERATARRCLLTLTSLGYASYDGKFFMLTPRVLRLGHSYLAATPLPGIIQPVLERLTAATGESASASVLDGTDILYIARASLRRVMSINLSPGTRLPAYCSSMGRVLLAAMPAAAARSVLERSALLANTPKTRTDIGALMDELAVVGRQGYAVIDEELELGLRSIAVPLLNARGETIAALNIGAQAARIGVDAMVAHYLPQMRAAQAELQPLLH</sequence>
<feature type="domain" description="IclR-ED" evidence="5">
    <location>
        <begin position="68"/>
        <end position="251"/>
    </location>
</feature>
<dbReference type="PATRIC" id="fig|1121477.3.peg.2296"/>
<dbReference type="InterPro" id="IPR036388">
    <property type="entry name" value="WH-like_DNA-bd_sf"/>
</dbReference>
<dbReference type="SUPFAM" id="SSF46785">
    <property type="entry name" value="Winged helix' DNA-binding domain"/>
    <property type="match status" value="1"/>
</dbReference>
<evidence type="ECO:0000259" key="4">
    <source>
        <dbReference type="PROSITE" id="PS51077"/>
    </source>
</evidence>
<keyword evidence="8" id="KW-1185">Reference proteome</keyword>
<dbReference type="Gene3D" id="1.10.10.10">
    <property type="entry name" value="Winged helix-like DNA-binding domain superfamily/Winged helix DNA-binding domain"/>
    <property type="match status" value="1"/>
</dbReference>
<evidence type="ECO:0000259" key="5">
    <source>
        <dbReference type="PROSITE" id="PS51078"/>
    </source>
</evidence>
<reference evidence="6 8" key="1">
    <citation type="submission" date="2015-03" db="EMBL/GenBank/DDBJ databases">
        <authorList>
            <person name="Hassan Y.I."/>
            <person name="Lepp D."/>
            <person name="Zhou T."/>
        </authorList>
    </citation>
    <scope>NUCLEOTIDE SEQUENCE [LARGE SCALE GENOMIC DNA]</scope>
    <source>
        <strain evidence="6 8">DSM 17137</strain>
    </source>
</reference>
<evidence type="ECO:0000313" key="7">
    <source>
        <dbReference type="EMBL" id="SHE35372.1"/>
    </source>
</evidence>
<dbReference type="InterPro" id="IPR005471">
    <property type="entry name" value="Tscrpt_reg_IclR_N"/>
</dbReference>
<dbReference type="PROSITE" id="PS51078">
    <property type="entry name" value="ICLR_ED"/>
    <property type="match status" value="1"/>
</dbReference>
<keyword evidence="3" id="KW-0804">Transcription</keyword>
<dbReference type="EMBL" id="FQVC01000001">
    <property type="protein sequence ID" value="SHE35372.1"/>
    <property type="molecule type" value="Genomic_DNA"/>
</dbReference>
<dbReference type="STRING" id="1121477.SAMN02745223_00145"/>
<dbReference type="InterPro" id="IPR050707">
    <property type="entry name" value="HTH_MetabolicPath_Reg"/>
</dbReference>
<evidence type="ECO:0000256" key="3">
    <source>
        <dbReference type="ARBA" id="ARBA00023163"/>
    </source>
</evidence>
<dbReference type="OrthoDB" id="9807558at2"/>
<evidence type="ECO:0000313" key="6">
    <source>
        <dbReference type="EMBL" id="KKB85846.1"/>
    </source>
</evidence>
<dbReference type="Gene3D" id="3.30.450.40">
    <property type="match status" value="1"/>
</dbReference>
<keyword evidence="1" id="KW-0805">Transcription regulation</keyword>
<gene>
    <name evidence="7" type="ORF">SAMN02745223_00145</name>
    <name evidence="6" type="ORF">VW29_06040</name>
</gene>
<evidence type="ECO:0000313" key="8">
    <source>
        <dbReference type="Proteomes" id="UP000033608"/>
    </source>
</evidence>
<keyword evidence="2" id="KW-0238">DNA-binding</keyword>
<evidence type="ECO:0000313" key="9">
    <source>
        <dbReference type="Proteomes" id="UP000184533"/>
    </source>
</evidence>
<dbReference type="InterPro" id="IPR036390">
    <property type="entry name" value="WH_DNA-bd_sf"/>
</dbReference>
<dbReference type="SMART" id="SM00346">
    <property type="entry name" value="HTH_ICLR"/>
    <property type="match status" value="1"/>
</dbReference>
<feature type="domain" description="HTH iclR-type" evidence="4">
    <location>
        <begin position="7"/>
        <end position="67"/>
    </location>
</feature>
<organism evidence="6 8">
    <name type="scientific">Devosia limi DSM 17137</name>
    <dbReference type="NCBI Taxonomy" id="1121477"/>
    <lineage>
        <taxon>Bacteria</taxon>
        <taxon>Pseudomonadati</taxon>
        <taxon>Pseudomonadota</taxon>
        <taxon>Alphaproteobacteria</taxon>
        <taxon>Hyphomicrobiales</taxon>
        <taxon>Devosiaceae</taxon>
        <taxon>Devosia</taxon>
    </lineage>
</organism>
<dbReference type="PANTHER" id="PTHR30136">
    <property type="entry name" value="HELIX-TURN-HELIX TRANSCRIPTIONAL REGULATOR, ICLR FAMILY"/>
    <property type="match status" value="1"/>
</dbReference>
<evidence type="ECO:0000256" key="1">
    <source>
        <dbReference type="ARBA" id="ARBA00023015"/>
    </source>
</evidence>
<dbReference type="NCBIfam" id="TIGR02431">
    <property type="entry name" value="pcaR_pcaU"/>
    <property type="match status" value="1"/>
</dbReference>
<dbReference type="InterPro" id="IPR029016">
    <property type="entry name" value="GAF-like_dom_sf"/>
</dbReference>
<dbReference type="GO" id="GO:0045893">
    <property type="term" value="P:positive regulation of DNA-templated transcription"/>
    <property type="evidence" value="ECO:0007669"/>
    <property type="project" value="InterPro"/>
</dbReference>
<dbReference type="Pfam" id="PF01614">
    <property type="entry name" value="IclR_C"/>
    <property type="match status" value="1"/>
</dbReference>
<dbReference type="AlphaFoldDB" id="A0A0F5LU84"/>
<dbReference type="GO" id="GO:0003700">
    <property type="term" value="F:DNA-binding transcription factor activity"/>
    <property type="evidence" value="ECO:0007669"/>
    <property type="project" value="TreeGrafter"/>
</dbReference>
<protein>
    <submittedName>
        <fullName evidence="6">IclR family transcriptional regulator</fullName>
    </submittedName>
    <submittedName>
        <fullName evidence="7">Transcriptional regulator, IclR family</fullName>
    </submittedName>
</protein>
<dbReference type="GO" id="GO:0045892">
    <property type="term" value="P:negative regulation of DNA-templated transcription"/>
    <property type="evidence" value="ECO:0007669"/>
    <property type="project" value="TreeGrafter"/>
</dbReference>
<evidence type="ECO:0000256" key="2">
    <source>
        <dbReference type="ARBA" id="ARBA00023125"/>
    </source>
</evidence>
<dbReference type="Proteomes" id="UP000184533">
    <property type="component" value="Unassembled WGS sequence"/>
</dbReference>
<proteinExistence type="predicted"/>
<dbReference type="SUPFAM" id="SSF55781">
    <property type="entry name" value="GAF domain-like"/>
    <property type="match status" value="1"/>
</dbReference>
<reference evidence="7 9" key="2">
    <citation type="submission" date="2016-11" db="EMBL/GenBank/DDBJ databases">
        <authorList>
            <person name="Jaros S."/>
            <person name="Januszkiewicz K."/>
            <person name="Wedrychowicz H."/>
        </authorList>
    </citation>
    <scope>NUCLEOTIDE SEQUENCE [LARGE SCALE GENOMIC DNA]</scope>
    <source>
        <strain evidence="7 9">DSM 17137</strain>
    </source>
</reference>
<dbReference type="GO" id="GO:0003677">
    <property type="term" value="F:DNA binding"/>
    <property type="evidence" value="ECO:0007669"/>
    <property type="project" value="UniProtKB-KW"/>
</dbReference>
<dbReference type="Pfam" id="PF09339">
    <property type="entry name" value="HTH_IclR"/>
    <property type="match status" value="1"/>
</dbReference>
<name>A0A0F5LU84_9HYPH</name>
<dbReference type="PANTHER" id="PTHR30136:SF34">
    <property type="entry name" value="TRANSCRIPTIONAL REGULATOR"/>
    <property type="match status" value="1"/>
</dbReference>